<dbReference type="VEuPathDB" id="TrichDB:TVAGG3_0341770"/>
<keyword evidence="2 3" id="KW-0067">ATP-binding</keyword>
<dbReference type="InterPro" id="IPR011009">
    <property type="entry name" value="Kinase-like_dom_sf"/>
</dbReference>
<reference evidence="6" key="2">
    <citation type="journal article" date="2007" name="Science">
        <title>Draft genome sequence of the sexually transmitted pathogen Trichomonas vaginalis.</title>
        <authorList>
            <person name="Carlton J.M."/>
            <person name="Hirt R.P."/>
            <person name="Silva J.C."/>
            <person name="Delcher A.L."/>
            <person name="Schatz M."/>
            <person name="Zhao Q."/>
            <person name="Wortman J.R."/>
            <person name="Bidwell S.L."/>
            <person name="Alsmark U.C.M."/>
            <person name="Besteiro S."/>
            <person name="Sicheritz-Ponten T."/>
            <person name="Noel C.J."/>
            <person name="Dacks J.B."/>
            <person name="Foster P.G."/>
            <person name="Simillion C."/>
            <person name="Van de Peer Y."/>
            <person name="Miranda-Saavedra D."/>
            <person name="Barton G.J."/>
            <person name="Westrop G.D."/>
            <person name="Mueller S."/>
            <person name="Dessi D."/>
            <person name="Fiori P.L."/>
            <person name="Ren Q."/>
            <person name="Paulsen I."/>
            <person name="Zhang H."/>
            <person name="Bastida-Corcuera F.D."/>
            <person name="Simoes-Barbosa A."/>
            <person name="Brown M.T."/>
            <person name="Hayes R.D."/>
            <person name="Mukherjee M."/>
            <person name="Okumura C.Y."/>
            <person name="Schneider R."/>
            <person name="Smith A.J."/>
            <person name="Vanacova S."/>
            <person name="Villalvazo M."/>
            <person name="Haas B.J."/>
            <person name="Pertea M."/>
            <person name="Feldblyum T.V."/>
            <person name="Utterback T.R."/>
            <person name="Shu C.L."/>
            <person name="Osoegawa K."/>
            <person name="de Jong P.J."/>
            <person name="Hrdy I."/>
            <person name="Horvathova L."/>
            <person name="Zubacova Z."/>
            <person name="Dolezal P."/>
            <person name="Malik S.B."/>
            <person name="Logsdon J.M. Jr."/>
            <person name="Henze K."/>
            <person name="Gupta A."/>
            <person name="Wang C.C."/>
            <person name="Dunne R.L."/>
            <person name="Upcroft J.A."/>
            <person name="Upcroft P."/>
            <person name="White O."/>
            <person name="Salzberg S.L."/>
            <person name="Tang P."/>
            <person name="Chiu C.-H."/>
            <person name="Lee Y.-S."/>
            <person name="Embley T.M."/>
            <person name="Coombs G.H."/>
            <person name="Mottram J.C."/>
            <person name="Tachezy J."/>
            <person name="Fraser-Liggett C.M."/>
            <person name="Johnson P.J."/>
        </authorList>
    </citation>
    <scope>NUCLEOTIDE SEQUENCE [LARGE SCALE GENOMIC DNA]</scope>
    <source>
        <strain evidence="6">G3</strain>
    </source>
</reference>
<evidence type="ECO:0000313" key="6">
    <source>
        <dbReference type="EMBL" id="EAY20313.1"/>
    </source>
</evidence>
<dbReference type="EMBL" id="DS113199">
    <property type="protein sequence ID" value="EAY20313.1"/>
    <property type="molecule type" value="Genomic_DNA"/>
</dbReference>
<dbReference type="OrthoDB" id="68483at2759"/>
<dbReference type="SMART" id="SM00220">
    <property type="entry name" value="S_TKc"/>
    <property type="match status" value="1"/>
</dbReference>
<dbReference type="eggNOG" id="KOG0583">
    <property type="taxonomic scope" value="Eukaryota"/>
</dbReference>
<evidence type="ECO:0000256" key="2">
    <source>
        <dbReference type="ARBA" id="ARBA00022840"/>
    </source>
</evidence>
<dbReference type="SUPFAM" id="SSF56112">
    <property type="entry name" value="Protein kinase-like (PK-like)"/>
    <property type="match status" value="1"/>
</dbReference>
<sequence length="376" mass="42688">MLFNGENDPLIKQFESDGSCSEETKPLKQINQYLFLKKIGNGAFSNVYLAIDQNTKEKYAIKKFKLSELQHIENGVSQLEREISLMRRYSHNNILKLFEVLHNTEKDIVYLVIEYANCGSLFDLINQPIPLQDNYVCSIFHQILEALQYLHNNGMVHQDIKPSNILIKSDGRAILADFGVGHSFQSTEMVVGSPAYQAPEALTDGDCGIQSSSPAKEDVWSLGVTLFQTEYQQIPYDGETVFEIIRNIKSTTLQYPEGANPEIEQVMRMMLAVDPVKRATVDELLKSPFFMKFNGIVPCEQWEKDVDTSINNAQIVKYNAKVCEGMTSFVRVGLTSVDLIRSIENTNVNKKKLPETENLESVPMEKYNCFSCCILY</sequence>
<comment type="similarity">
    <text evidence="4">Belongs to the protein kinase superfamily.</text>
</comment>
<reference evidence="6" key="1">
    <citation type="submission" date="2006-10" db="EMBL/GenBank/DDBJ databases">
        <authorList>
            <person name="Amadeo P."/>
            <person name="Zhao Q."/>
            <person name="Wortman J."/>
            <person name="Fraser-Liggett C."/>
            <person name="Carlton J."/>
        </authorList>
    </citation>
    <scope>NUCLEOTIDE SEQUENCE</scope>
    <source>
        <strain evidence="6">G3</strain>
    </source>
</reference>
<keyword evidence="6" id="KW-0808">Transferase</keyword>
<dbReference type="SMR" id="A2DH03"/>
<dbReference type="KEGG" id="tva:5465850"/>
<dbReference type="GO" id="GO:0005524">
    <property type="term" value="F:ATP binding"/>
    <property type="evidence" value="ECO:0007669"/>
    <property type="project" value="UniProtKB-UniRule"/>
</dbReference>
<dbReference type="GO" id="GO:0044773">
    <property type="term" value="P:mitotic DNA damage checkpoint signaling"/>
    <property type="evidence" value="ECO:0000318"/>
    <property type="project" value="GO_Central"/>
</dbReference>
<dbReference type="PANTHER" id="PTHR24346">
    <property type="entry name" value="MAP/MICROTUBULE AFFINITY-REGULATING KINASE"/>
    <property type="match status" value="1"/>
</dbReference>
<evidence type="ECO:0000313" key="7">
    <source>
        <dbReference type="Proteomes" id="UP000001542"/>
    </source>
</evidence>
<keyword evidence="7" id="KW-1185">Reference proteome</keyword>
<evidence type="ECO:0000256" key="1">
    <source>
        <dbReference type="ARBA" id="ARBA00022741"/>
    </source>
</evidence>
<dbReference type="STRING" id="5722.A2DH03"/>
<feature type="binding site" evidence="3">
    <location>
        <position position="63"/>
    </location>
    <ligand>
        <name>ATP</name>
        <dbReference type="ChEBI" id="CHEBI:30616"/>
    </ligand>
</feature>
<dbReference type="Gene3D" id="1.10.510.10">
    <property type="entry name" value="Transferase(Phosphotransferase) domain 1"/>
    <property type="match status" value="1"/>
</dbReference>
<dbReference type="GO" id="GO:0004674">
    <property type="term" value="F:protein serine/threonine kinase activity"/>
    <property type="evidence" value="ECO:0000318"/>
    <property type="project" value="GO_Central"/>
</dbReference>
<evidence type="ECO:0000256" key="4">
    <source>
        <dbReference type="RuleBase" id="RU000304"/>
    </source>
</evidence>
<dbReference type="VEuPathDB" id="TrichDB:TVAG_192890"/>
<dbReference type="PROSITE" id="PS00107">
    <property type="entry name" value="PROTEIN_KINASE_ATP"/>
    <property type="match status" value="1"/>
</dbReference>
<dbReference type="AlphaFoldDB" id="A2DH03"/>
<evidence type="ECO:0000259" key="5">
    <source>
        <dbReference type="PROSITE" id="PS50011"/>
    </source>
</evidence>
<dbReference type="InterPro" id="IPR017441">
    <property type="entry name" value="Protein_kinase_ATP_BS"/>
</dbReference>
<dbReference type="OMA" id="NDECHRY"/>
<evidence type="ECO:0000256" key="3">
    <source>
        <dbReference type="PROSITE-ProRule" id="PRU10141"/>
    </source>
</evidence>
<dbReference type="Proteomes" id="UP000001542">
    <property type="component" value="Unassembled WGS sequence"/>
</dbReference>
<accession>A2DH03</accession>
<gene>
    <name evidence="6" type="ORF">TVAG_192890</name>
</gene>
<dbReference type="InterPro" id="IPR000719">
    <property type="entry name" value="Prot_kinase_dom"/>
</dbReference>
<dbReference type="InterPro" id="IPR008271">
    <property type="entry name" value="Ser/Thr_kinase_AS"/>
</dbReference>
<dbReference type="RefSeq" id="XP_001581299.1">
    <property type="nucleotide sequence ID" value="XM_001581249.1"/>
</dbReference>
<dbReference type="PANTHER" id="PTHR24346:SF77">
    <property type="entry name" value="SERINE THREONINE PROTEIN KINASE"/>
    <property type="match status" value="1"/>
</dbReference>
<name>A2DH03_TRIV3</name>
<organism evidence="6 7">
    <name type="scientific">Trichomonas vaginalis (strain ATCC PRA-98 / G3)</name>
    <dbReference type="NCBI Taxonomy" id="412133"/>
    <lineage>
        <taxon>Eukaryota</taxon>
        <taxon>Metamonada</taxon>
        <taxon>Parabasalia</taxon>
        <taxon>Trichomonadida</taxon>
        <taxon>Trichomonadidae</taxon>
        <taxon>Trichomonas</taxon>
    </lineage>
</organism>
<dbReference type="FunCoup" id="A2DH03">
    <property type="interactions" value="158"/>
</dbReference>
<keyword evidence="1 3" id="KW-0547">Nucleotide-binding</keyword>
<feature type="domain" description="Protein kinase" evidence="5">
    <location>
        <begin position="33"/>
        <end position="290"/>
    </location>
</feature>
<dbReference type="FunFam" id="3.30.200.20:FF:000042">
    <property type="entry name" value="Aurora kinase A"/>
    <property type="match status" value="1"/>
</dbReference>
<dbReference type="PROSITE" id="PS00108">
    <property type="entry name" value="PROTEIN_KINASE_ST"/>
    <property type="match status" value="1"/>
</dbReference>
<keyword evidence="6" id="KW-0418">Kinase</keyword>
<dbReference type="InParanoid" id="A2DH03"/>
<dbReference type="GO" id="GO:0005634">
    <property type="term" value="C:nucleus"/>
    <property type="evidence" value="ECO:0000318"/>
    <property type="project" value="GO_Central"/>
</dbReference>
<dbReference type="Pfam" id="PF00069">
    <property type="entry name" value="Pkinase"/>
    <property type="match status" value="1"/>
</dbReference>
<keyword evidence="4" id="KW-0723">Serine/threonine-protein kinase</keyword>
<proteinExistence type="inferred from homology"/>
<dbReference type="PROSITE" id="PS50011">
    <property type="entry name" value="PROTEIN_KINASE_DOM"/>
    <property type="match status" value="1"/>
</dbReference>
<dbReference type="FunFam" id="1.10.510.10:FF:001616">
    <property type="entry name" value="CAMK family protein kinase"/>
    <property type="match status" value="1"/>
</dbReference>
<protein>
    <submittedName>
        <fullName evidence="6">CAMK family protein kinase</fullName>
    </submittedName>
</protein>